<dbReference type="InterPro" id="IPR044974">
    <property type="entry name" value="Disease_R_plants"/>
</dbReference>
<dbReference type="InterPro" id="IPR035897">
    <property type="entry name" value="Toll_tir_struct_dom_sf"/>
</dbReference>
<keyword evidence="4" id="KW-1185">Reference proteome</keyword>
<dbReference type="GO" id="GO:0006952">
    <property type="term" value="P:defense response"/>
    <property type="evidence" value="ECO:0007669"/>
    <property type="project" value="InterPro"/>
</dbReference>
<comment type="caution">
    <text evidence="3">The sequence shown here is derived from an EMBL/GenBank/DDBJ whole genome shotgun (WGS) entry which is preliminary data.</text>
</comment>
<dbReference type="EMBL" id="CABITT030000006">
    <property type="protein sequence ID" value="VVB08006.1"/>
    <property type="molecule type" value="Genomic_DNA"/>
</dbReference>
<reference evidence="3" key="1">
    <citation type="submission" date="2019-07" db="EMBL/GenBank/DDBJ databases">
        <authorList>
            <person name="Dittberner H."/>
        </authorList>
    </citation>
    <scope>NUCLEOTIDE SEQUENCE [LARGE SCALE GENOMIC DNA]</scope>
</reference>
<evidence type="ECO:0000259" key="2">
    <source>
        <dbReference type="Pfam" id="PF01582"/>
    </source>
</evidence>
<protein>
    <recommendedName>
        <fullName evidence="5">TIR domain-containing protein</fullName>
    </recommendedName>
</protein>
<dbReference type="Pfam" id="PF00931">
    <property type="entry name" value="NB-ARC"/>
    <property type="match status" value="1"/>
</dbReference>
<dbReference type="Gene3D" id="3.40.50.10140">
    <property type="entry name" value="Toll/interleukin-1 receptor homology (TIR) domain"/>
    <property type="match status" value="1"/>
</dbReference>
<evidence type="ECO:0000259" key="1">
    <source>
        <dbReference type="Pfam" id="PF00931"/>
    </source>
</evidence>
<sequence>MDKNEETKQPVDVIYNKNDSSVSPFISYLTAAFDRKGIKQFYGLKLFLVIFSSGYPSSVSCLEKLMKVLELSRCDKNSYVVVPVFYGVSRLAVKQQSGTFRDAFTELERSYPEDQVTKWRFALAETAELQGCEYNDDSSDEYNFMEKIAQDMFEKLYPTEELGIYKRQLDIENLLCKQPWGVRTLGILGEPGIGKTTLTKAVHRRMSSGYDVFRFIEDFHKEYSERRLEPLPCAFFRVTPVEEFDLNNPDVEPPSQREKRILLVLDDVRNAGDVESFLGVVDQFGPGSLIIITSRDKRVLEQCRVNEIYELKGLNDEDAMKLLTRCAFGNGVIEQKLLDLSMRVVKRSDGNPSTLISYAEKLKGKKKTEMKSALLEICHDACIDTKKNTTSCLTYGNADEHGVLDTREAKSIFQKPSIKCAAERFLSDLENLPVFDHPSHVYDLKVSHLDHDPAMQSFLQGFSDQLCKIWERGGYYKSFLSLKRINLENLETLVEAEELSEAPCLEEIDLRDCKNLESIPVTDKLKHLKVLNLSGCKGIKRYPRVVWPLIELNLEGTGIREIRSETTQYSELGREGLLDRQEVSASRHFLALMLIQKLCD</sequence>
<dbReference type="PRINTS" id="PR00364">
    <property type="entry name" value="DISEASERSIST"/>
</dbReference>
<dbReference type="InterPro" id="IPR027417">
    <property type="entry name" value="P-loop_NTPase"/>
</dbReference>
<dbReference type="Gene3D" id="3.80.10.10">
    <property type="entry name" value="Ribonuclease Inhibitor"/>
    <property type="match status" value="1"/>
</dbReference>
<dbReference type="Gene3D" id="3.40.50.300">
    <property type="entry name" value="P-loop containing nucleotide triphosphate hydrolases"/>
    <property type="match status" value="1"/>
</dbReference>
<feature type="domain" description="TIR" evidence="2">
    <location>
        <begin position="46"/>
        <end position="160"/>
    </location>
</feature>
<dbReference type="GO" id="GO:0043531">
    <property type="term" value="F:ADP binding"/>
    <property type="evidence" value="ECO:0007669"/>
    <property type="project" value="InterPro"/>
</dbReference>
<gene>
    <name evidence="3" type="ORF">ANE_LOCUS18450</name>
</gene>
<dbReference type="InterPro" id="IPR002182">
    <property type="entry name" value="NB-ARC"/>
</dbReference>
<dbReference type="InterPro" id="IPR000157">
    <property type="entry name" value="TIR_dom"/>
</dbReference>
<evidence type="ECO:0000313" key="3">
    <source>
        <dbReference type="EMBL" id="VVB08006.1"/>
    </source>
</evidence>
<dbReference type="OrthoDB" id="1111491at2759"/>
<dbReference type="InterPro" id="IPR032675">
    <property type="entry name" value="LRR_dom_sf"/>
</dbReference>
<proteinExistence type="predicted"/>
<accession>A0A565C2W8</accession>
<dbReference type="GO" id="GO:0007165">
    <property type="term" value="P:signal transduction"/>
    <property type="evidence" value="ECO:0007669"/>
    <property type="project" value="InterPro"/>
</dbReference>
<feature type="domain" description="NB-ARC" evidence="1">
    <location>
        <begin position="181"/>
        <end position="329"/>
    </location>
</feature>
<dbReference type="SUPFAM" id="SSF52540">
    <property type="entry name" value="P-loop containing nucleoside triphosphate hydrolases"/>
    <property type="match status" value="1"/>
</dbReference>
<name>A0A565C2W8_9BRAS</name>
<organism evidence="3 4">
    <name type="scientific">Arabis nemorensis</name>
    <dbReference type="NCBI Taxonomy" id="586526"/>
    <lineage>
        <taxon>Eukaryota</taxon>
        <taxon>Viridiplantae</taxon>
        <taxon>Streptophyta</taxon>
        <taxon>Embryophyta</taxon>
        <taxon>Tracheophyta</taxon>
        <taxon>Spermatophyta</taxon>
        <taxon>Magnoliopsida</taxon>
        <taxon>eudicotyledons</taxon>
        <taxon>Gunneridae</taxon>
        <taxon>Pentapetalae</taxon>
        <taxon>rosids</taxon>
        <taxon>malvids</taxon>
        <taxon>Brassicales</taxon>
        <taxon>Brassicaceae</taxon>
        <taxon>Arabideae</taxon>
        <taxon>Arabis</taxon>
    </lineage>
</organism>
<evidence type="ECO:0008006" key="5">
    <source>
        <dbReference type="Google" id="ProtNLM"/>
    </source>
</evidence>
<dbReference type="SUPFAM" id="SSF52200">
    <property type="entry name" value="Toll/Interleukin receptor TIR domain"/>
    <property type="match status" value="1"/>
</dbReference>
<dbReference type="AlphaFoldDB" id="A0A565C2W8"/>
<dbReference type="SUPFAM" id="SSF52058">
    <property type="entry name" value="L domain-like"/>
    <property type="match status" value="1"/>
</dbReference>
<dbReference type="Proteomes" id="UP000489600">
    <property type="component" value="Unassembled WGS sequence"/>
</dbReference>
<dbReference type="PANTHER" id="PTHR11017:SF412">
    <property type="entry name" value="DISEASE RESISTANCE PROTEIN (TIR-NBS-LRR CLASS)"/>
    <property type="match status" value="1"/>
</dbReference>
<evidence type="ECO:0000313" key="4">
    <source>
        <dbReference type="Proteomes" id="UP000489600"/>
    </source>
</evidence>
<dbReference type="Pfam" id="PF01582">
    <property type="entry name" value="TIR"/>
    <property type="match status" value="1"/>
</dbReference>
<dbReference type="PANTHER" id="PTHR11017">
    <property type="entry name" value="LEUCINE-RICH REPEAT-CONTAINING PROTEIN"/>
    <property type="match status" value="1"/>
</dbReference>